<evidence type="ECO:0000313" key="2">
    <source>
        <dbReference type="EMBL" id="MDP9861882.1"/>
    </source>
</evidence>
<dbReference type="Proteomes" id="UP001230426">
    <property type="component" value="Unassembled WGS sequence"/>
</dbReference>
<evidence type="ECO:0000256" key="1">
    <source>
        <dbReference type="SAM" id="SignalP"/>
    </source>
</evidence>
<feature type="signal peptide" evidence="1">
    <location>
        <begin position="1"/>
        <end position="25"/>
    </location>
</feature>
<proteinExistence type="predicted"/>
<reference evidence="2 3" key="1">
    <citation type="submission" date="2023-07" db="EMBL/GenBank/DDBJ databases">
        <title>Sequencing the genomes of 1000 actinobacteria strains.</title>
        <authorList>
            <person name="Klenk H.-P."/>
        </authorList>
    </citation>
    <scope>NUCLEOTIDE SEQUENCE [LARGE SCALE GENOMIC DNA]</scope>
    <source>
        <strain evidence="2 3">DSM 44109</strain>
    </source>
</reference>
<dbReference type="Gene3D" id="2.120.10.30">
    <property type="entry name" value="TolB, C-terminal domain"/>
    <property type="match status" value="1"/>
</dbReference>
<gene>
    <name evidence="2" type="ORF">J2S55_001141</name>
</gene>
<keyword evidence="3" id="KW-1185">Reference proteome</keyword>
<accession>A0ABT9QY18</accession>
<organism evidence="2 3">
    <name type="scientific">Streptosporangium brasiliense</name>
    <dbReference type="NCBI Taxonomy" id="47480"/>
    <lineage>
        <taxon>Bacteria</taxon>
        <taxon>Bacillati</taxon>
        <taxon>Actinomycetota</taxon>
        <taxon>Actinomycetes</taxon>
        <taxon>Streptosporangiales</taxon>
        <taxon>Streptosporangiaceae</taxon>
        <taxon>Streptosporangium</taxon>
    </lineage>
</organism>
<comment type="caution">
    <text evidence="2">The sequence shown here is derived from an EMBL/GenBank/DDBJ whole genome shotgun (WGS) entry which is preliminary data.</text>
</comment>
<dbReference type="RefSeq" id="WP_306857795.1">
    <property type="nucleotide sequence ID" value="NZ_JAUSRB010000001.1"/>
</dbReference>
<protein>
    <recommendedName>
        <fullName evidence="4">TolB</fullName>
    </recommendedName>
</protein>
<dbReference type="InterPro" id="IPR011042">
    <property type="entry name" value="6-blade_b-propeller_TolB-like"/>
</dbReference>
<evidence type="ECO:0008006" key="4">
    <source>
        <dbReference type="Google" id="ProtNLM"/>
    </source>
</evidence>
<dbReference type="SUPFAM" id="SSF69304">
    <property type="entry name" value="Tricorn protease N-terminal domain"/>
    <property type="match status" value="1"/>
</dbReference>
<name>A0ABT9QY18_9ACTN</name>
<evidence type="ECO:0000313" key="3">
    <source>
        <dbReference type="Proteomes" id="UP001230426"/>
    </source>
</evidence>
<feature type="chain" id="PRO_5047178506" description="TolB" evidence="1">
    <location>
        <begin position="26"/>
        <end position="321"/>
    </location>
</feature>
<dbReference type="EMBL" id="JAUSRB010000001">
    <property type="protein sequence ID" value="MDP9861882.1"/>
    <property type="molecule type" value="Genomic_DNA"/>
</dbReference>
<sequence length="321" mass="34452">MTPVRRLLVLLAALAVLGGAAAGYAAWAARRDPAPVQEEAGRESALRPGRLMFRTAAGRVAGVPLTATSAVPEAGGPACDRFSTGGGTSICLVARPGPVATTHAVILDRSMRETRRIKLAGIPNRARMSQSGRMASWTVFVTGDSYSEGGFSTWTGILDTRTGYAVTNIEDIPLTLNGRRYHAPDVNYWGVTFAADDNRFYATVATGGKTYLVEGDYGRWQARTLRENAECPSLSPDGTRLVFKKRVSADPARMWRLHLLDLATMRETPLAERASVDDQVAWLDGRTVMYGRAGDVWSVPADGSGAPTRLVRGASSPVAVR</sequence>
<keyword evidence="1" id="KW-0732">Signal</keyword>